<feature type="compositionally biased region" description="Low complexity" evidence="1">
    <location>
        <begin position="115"/>
        <end position="128"/>
    </location>
</feature>
<protein>
    <submittedName>
        <fullName evidence="4">Heterokaryon incompatibility protein-domain-containing protein</fullName>
    </submittedName>
</protein>
<dbReference type="AlphaFoldDB" id="A0AAE1C9I5"/>
<feature type="domain" description="Heterokaryon incompatibility" evidence="2">
    <location>
        <begin position="21"/>
        <end position="205"/>
    </location>
</feature>
<organism evidence="4 5">
    <name type="scientific">Podospora appendiculata</name>
    <dbReference type="NCBI Taxonomy" id="314037"/>
    <lineage>
        <taxon>Eukaryota</taxon>
        <taxon>Fungi</taxon>
        <taxon>Dikarya</taxon>
        <taxon>Ascomycota</taxon>
        <taxon>Pezizomycotina</taxon>
        <taxon>Sordariomycetes</taxon>
        <taxon>Sordariomycetidae</taxon>
        <taxon>Sordariales</taxon>
        <taxon>Podosporaceae</taxon>
        <taxon>Podospora</taxon>
    </lineage>
</organism>
<evidence type="ECO:0000313" key="5">
    <source>
        <dbReference type="Proteomes" id="UP001270362"/>
    </source>
</evidence>
<evidence type="ECO:0000256" key="1">
    <source>
        <dbReference type="SAM" id="MobiDB-lite"/>
    </source>
</evidence>
<dbReference type="Proteomes" id="UP001270362">
    <property type="component" value="Unassembled WGS sequence"/>
</dbReference>
<name>A0AAE1C9I5_9PEZI</name>
<dbReference type="PANTHER" id="PTHR10622">
    <property type="entry name" value="HET DOMAIN-CONTAINING PROTEIN"/>
    <property type="match status" value="1"/>
</dbReference>
<reference evidence="4" key="2">
    <citation type="submission" date="2023-06" db="EMBL/GenBank/DDBJ databases">
        <authorList>
            <consortium name="Lawrence Berkeley National Laboratory"/>
            <person name="Haridas S."/>
            <person name="Hensen N."/>
            <person name="Bonometti L."/>
            <person name="Westerberg I."/>
            <person name="Brannstrom I.O."/>
            <person name="Guillou S."/>
            <person name="Cros-Aarteil S."/>
            <person name="Calhoun S."/>
            <person name="Kuo A."/>
            <person name="Mondo S."/>
            <person name="Pangilinan J."/>
            <person name="Riley R."/>
            <person name="Labutti K."/>
            <person name="Andreopoulos B."/>
            <person name="Lipzen A."/>
            <person name="Chen C."/>
            <person name="Yanf M."/>
            <person name="Daum C."/>
            <person name="Ng V."/>
            <person name="Clum A."/>
            <person name="Steindorff A."/>
            <person name="Ohm R."/>
            <person name="Martin F."/>
            <person name="Silar P."/>
            <person name="Natvig D."/>
            <person name="Lalanne C."/>
            <person name="Gautier V."/>
            <person name="Ament-Velasquez S.L."/>
            <person name="Kruys A."/>
            <person name="Hutchinson M.I."/>
            <person name="Powell A.J."/>
            <person name="Barry K."/>
            <person name="Miller A.N."/>
            <person name="Grigoriev I.V."/>
            <person name="Debuchy R."/>
            <person name="Gladieux P."/>
            <person name="Thoren M.H."/>
            <person name="Johannesson H."/>
        </authorList>
    </citation>
    <scope>NUCLEOTIDE SEQUENCE</scope>
    <source>
        <strain evidence="4">CBS 314.62</strain>
    </source>
</reference>
<reference evidence="4" key="1">
    <citation type="journal article" date="2023" name="Mol. Phylogenet. Evol.">
        <title>Genome-scale phylogeny and comparative genomics of the fungal order Sordariales.</title>
        <authorList>
            <person name="Hensen N."/>
            <person name="Bonometti L."/>
            <person name="Westerberg I."/>
            <person name="Brannstrom I.O."/>
            <person name="Guillou S."/>
            <person name="Cros-Aarteil S."/>
            <person name="Calhoun S."/>
            <person name="Haridas S."/>
            <person name="Kuo A."/>
            <person name="Mondo S."/>
            <person name="Pangilinan J."/>
            <person name="Riley R."/>
            <person name="LaButti K."/>
            <person name="Andreopoulos B."/>
            <person name="Lipzen A."/>
            <person name="Chen C."/>
            <person name="Yan M."/>
            <person name="Daum C."/>
            <person name="Ng V."/>
            <person name="Clum A."/>
            <person name="Steindorff A."/>
            <person name="Ohm R.A."/>
            <person name="Martin F."/>
            <person name="Silar P."/>
            <person name="Natvig D.O."/>
            <person name="Lalanne C."/>
            <person name="Gautier V."/>
            <person name="Ament-Velasquez S.L."/>
            <person name="Kruys A."/>
            <person name="Hutchinson M.I."/>
            <person name="Powell A.J."/>
            <person name="Barry K."/>
            <person name="Miller A.N."/>
            <person name="Grigoriev I.V."/>
            <person name="Debuchy R."/>
            <person name="Gladieux P."/>
            <person name="Hiltunen Thoren M."/>
            <person name="Johannesson H."/>
        </authorList>
    </citation>
    <scope>NUCLEOTIDE SEQUENCE</scope>
    <source>
        <strain evidence="4">CBS 314.62</strain>
    </source>
</reference>
<gene>
    <name evidence="4" type="ORF">B0T22DRAFT_493671</name>
</gene>
<feature type="domain" description="DUF8212" evidence="3">
    <location>
        <begin position="292"/>
        <end position="347"/>
    </location>
</feature>
<comment type="caution">
    <text evidence="4">The sequence shown here is derived from an EMBL/GenBank/DDBJ whole genome shotgun (WGS) entry which is preliminary data.</text>
</comment>
<feature type="region of interest" description="Disordered" evidence="1">
    <location>
        <begin position="115"/>
        <end position="173"/>
    </location>
</feature>
<accession>A0AAE1C9I5</accession>
<evidence type="ECO:0000259" key="2">
    <source>
        <dbReference type="Pfam" id="PF06985"/>
    </source>
</evidence>
<dbReference type="PANTHER" id="PTHR10622:SF10">
    <property type="entry name" value="HET DOMAIN-CONTAINING PROTEIN"/>
    <property type="match status" value="1"/>
</dbReference>
<dbReference type="EMBL" id="JAULSO010000004">
    <property type="protein sequence ID" value="KAK3684118.1"/>
    <property type="molecule type" value="Genomic_DNA"/>
</dbReference>
<evidence type="ECO:0000313" key="4">
    <source>
        <dbReference type="EMBL" id="KAK3684118.1"/>
    </source>
</evidence>
<dbReference type="Pfam" id="PF06985">
    <property type="entry name" value="HET"/>
    <property type="match status" value="1"/>
</dbReference>
<dbReference type="InterPro" id="IPR010730">
    <property type="entry name" value="HET"/>
</dbReference>
<keyword evidence="5" id="KW-1185">Reference proteome</keyword>
<dbReference type="InterPro" id="IPR058525">
    <property type="entry name" value="DUF8212"/>
</dbReference>
<evidence type="ECO:0000259" key="3">
    <source>
        <dbReference type="Pfam" id="PF26640"/>
    </source>
</evidence>
<dbReference type="Pfam" id="PF26640">
    <property type="entry name" value="DUF8212"/>
    <property type="match status" value="1"/>
</dbReference>
<proteinExistence type="predicted"/>
<sequence>MRLLRTDTLELREFIGRVPPYVILSHRWGTDEVSFQDLSGGDKSVAKRKEGYAKIAGCCARALEDGYEWAWVDTCCIDKTSSAELSEAINSMYRWYQEAHICYAYMSDVTVSAPSPANTTTNTTEPRSLSPPGPPSGNLPRSSSPLNPPRSPSPRLPIGVASTSPNTANGKPAYRSIPSILREYEKLPRTFEHSKWFTRGWTLQELIAPPMVEFYAHDWREIGTKFSLRKAINRITGIDMRVLEGADPSTCHVAERLSWAANRETTRTEDAAYCLLGIFKVHMPLIYGEGQRAFFRLQEEIMKTTEDYTMLAWGLSKYLSSTHIWSSGVQRNRVDPRRPLAAEPRDFELHSRSMWTYSRLVKDGHSVPVVRTSSARRVDDDTPPLMTSRGLRVSLRIRNCPRQSADVHAYINCKTSKPGSADSTGSGRQLFPVCLILRRHQNRDANTSIYTGSNDPNAAFLLLDRDDDLAQFEWKTIYLATIDAAADDSGGLHNHRITSLDKNLYMLDKPRSGPTKAWKITSCFSHALGAGPGHTHFESPRKFTLATLFHPFDLPPFTARVFAFEPPTTSTQAGGAAFAIVVGSGWCDVVGLAEPAFREAYGVLVRAGKWDEEKAVRFLCAVAKTPRITGHEEAVDRVVRRVGGLEVAVGLKKIRSRDFGCESAIRIVWAVERCAEQ</sequence>
<feature type="compositionally biased region" description="Pro residues" evidence="1">
    <location>
        <begin position="146"/>
        <end position="155"/>
    </location>
</feature>